<name>A0ACC6V2L4_9CREN</name>
<keyword evidence="1" id="KW-0482">Metalloprotease</keyword>
<evidence type="ECO:0000313" key="1">
    <source>
        <dbReference type="EMBL" id="MFB6491309.1"/>
    </source>
</evidence>
<gene>
    <name evidence="1" type="ORF">TU35_008785</name>
</gene>
<organism evidence="1 2">
    <name type="scientific">Thermoproteus sp. AZ2</name>
    <dbReference type="NCBI Taxonomy" id="1609232"/>
    <lineage>
        <taxon>Archaea</taxon>
        <taxon>Thermoproteota</taxon>
        <taxon>Thermoprotei</taxon>
        <taxon>Thermoproteales</taxon>
        <taxon>Thermoproteaceae</taxon>
        <taxon>Thermoproteus</taxon>
    </lineage>
</organism>
<evidence type="ECO:0000313" key="2">
    <source>
        <dbReference type="Proteomes" id="UP000033636"/>
    </source>
</evidence>
<dbReference type="Proteomes" id="UP000033636">
    <property type="component" value="Unassembled WGS sequence"/>
</dbReference>
<reference evidence="1" key="1">
    <citation type="submission" date="2024-07" db="EMBL/GenBank/DDBJ databases">
        <title>Metagenome and Metagenome-Assembled Genomes of Archaea from a hot spring from the geothermal field of Los Azufres, Mexico.</title>
        <authorList>
            <person name="Marin-Paredes R."/>
            <person name="Martinez-Romero E."/>
            <person name="Servin-Garciduenas L.E."/>
        </authorList>
    </citation>
    <scope>NUCLEOTIDE SEQUENCE</scope>
</reference>
<proteinExistence type="predicted"/>
<comment type="caution">
    <text evidence="1">The sequence shown here is derived from an EMBL/GenBank/DDBJ whole genome shotgun (WGS) entry which is preliminary data.</text>
</comment>
<dbReference type="EMBL" id="JZWT02000028">
    <property type="protein sequence ID" value="MFB6491309.1"/>
    <property type="molecule type" value="Genomic_DNA"/>
</dbReference>
<sequence>MAVAAALTIAAEALVTYVILYILGIPLWALAAALPVFWLIQWLAAPYLIGRGAREVTDDPSFSWLREVVRDIAARSGVKEPRLYVTDDPFPNAFAFGNLVSGRRVAVTRPLLEILTKDELYAVLAHEVGHARHFDVELMTALGLIPTALGLVGNFLLYAGQALLLAALDEAALFLGIIILAIGFALFAATLFIQIFLLWFNRLRETYADLHAARLLGPAAVNLAKALAKIQIYMSNVRIDPFRGPVLTVPPMKIRETDPDKLLSEWLSRRVSPLADVLSTHPHPAKRVRAILQWAGRV</sequence>
<protein>
    <submittedName>
        <fullName evidence="1">Zinc metalloprotease HtpX</fullName>
    </submittedName>
</protein>
<keyword evidence="1" id="KW-0645">Protease</keyword>
<keyword evidence="1" id="KW-0378">Hydrolase</keyword>
<accession>A0ACC6V2L4</accession>